<evidence type="ECO:0000313" key="1">
    <source>
        <dbReference type="EMBL" id="KAG0424601.1"/>
    </source>
</evidence>
<gene>
    <name evidence="1" type="ORF">HPB47_028196</name>
</gene>
<organism evidence="1 2">
    <name type="scientific">Ixodes persulcatus</name>
    <name type="common">Taiga tick</name>
    <dbReference type="NCBI Taxonomy" id="34615"/>
    <lineage>
        <taxon>Eukaryota</taxon>
        <taxon>Metazoa</taxon>
        <taxon>Ecdysozoa</taxon>
        <taxon>Arthropoda</taxon>
        <taxon>Chelicerata</taxon>
        <taxon>Arachnida</taxon>
        <taxon>Acari</taxon>
        <taxon>Parasitiformes</taxon>
        <taxon>Ixodida</taxon>
        <taxon>Ixodoidea</taxon>
        <taxon>Ixodidae</taxon>
        <taxon>Ixodinae</taxon>
        <taxon>Ixodes</taxon>
    </lineage>
</organism>
<proteinExistence type="predicted"/>
<dbReference type="EMBL" id="JABSTQ010009955">
    <property type="protein sequence ID" value="KAG0424601.1"/>
    <property type="molecule type" value="Genomic_DNA"/>
</dbReference>
<comment type="caution">
    <text evidence="1">The sequence shown here is derived from an EMBL/GenBank/DDBJ whole genome shotgun (WGS) entry which is preliminary data.</text>
</comment>
<reference evidence="1 2" key="1">
    <citation type="journal article" date="2020" name="Cell">
        <title>Large-Scale Comparative Analyses of Tick Genomes Elucidate Their Genetic Diversity and Vector Capacities.</title>
        <authorList>
            <consortium name="Tick Genome and Microbiome Consortium (TIGMIC)"/>
            <person name="Jia N."/>
            <person name="Wang J."/>
            <person name="Shi W."/>
            <person name="Du L."/>
            <person name="Sun Y."/>
            <person name="Zhan W."/>
            <person name="Jiang J.F."/>
            <person name="Wang Q."/>
            <person name="Zhang B."/>
            <person name="Ji P."/>
            <person name="Bell-Sakyi L."/>
            <person name="Cui X.M."/>
            <person name="Yuan T.T."/>
            <person name="Jiang B.G."/>
            <person name="Yang W.F."/>
            <person name="Lam T.T."/>
            <person name="Chang Q.C."/>
            <person name="Ding S.J."/>
            <person name="Wang X.J."/>
            <person name="Zhu J.G."/>
            <person name="Ruan X.D."/>
            <person name="Zhao L."/>
            <person name="Wei J.T."/>
            <person name="Ye R.Z."/>
            <person name="Que T.C."/>
            <person name="Du C.H."/>
            <person name="Zhou Y.H."/>
            <person name="Cheng J.X."/>
            <person name="Dai P.F."/>
            <person name="Guo W.B."/>
            <person name="Han X.H."/>
            <person name="Huang E.J."/>
            <person name="Li L.F."/>
            <person name="Wei W."/>
            <person name="Gao Y.C."/>
            <person name="Liu J.Z."/>
            <person name="Shao H.Z."/>
            <person name="Wang X."/>
            <person name="Wang C.C."/>
            <person name="Yang T.C."/>
            <person name="Huo Q.B."/>
            <person name="Li W."/>
            <person name="Chen H.Y."/>
            <person name="Chen S.E."/>
            <person name="Zhou L.G."/>
            <person name="Ni X.B."/>
            <person name="Tian J.H."/>
            <person name="Sheng Y."/>
            <person name="Liu T."/>
            <person name="Pan Y.S."/>
            <person name="Xia L.Y."/>
            <person name="Li J."/>
            <person name="Zhao F."/>
            <person name="Cao W.C."/>
        </authorList>
    </citation>
    <scope>NUCLEOTIDE SEQUENCE [LARGE SCALE GENOMIC DNA]</scope>
    <source>
        <strain evidence="1">Iper-2018</strain>
    </source>
</reference>
<feature type="non-terminal residue" evidence="1">
    <location>
        <position position="212"/>
    </location>
</feature>
<accession>A0AC60PTX3</accession>
<dbReference type="Proteomes" id="UP000805193">
    <property type="component" value="Unassembled WGS sequence"/>
</dbReference>
<sequence length="212" mass="24249">MAYHLIHLREQGGFKRSREANFASNLLEHYKGCAFHTVYCPACQSTLLRSEIVGHIKSGCRVWPDKSGPSDSTPHHTHVVKMSNERKEALCRLSDDLSRLQTSFNQCREDVRAAEKRSKKRLKAQSMMFKGRVTKAISASAPRLERCLAKELREQSQELLNATDSACRKVLSFCGAREFHWYFDKWTSLKQKSMDEGTARAESPPEYVCGYK</sequence>
<evidence type="ECO:0000313" key="2">
    <source>
        <dbReference type="Proteomes" id="UP000805193"/>
    </source>
</evidence>
<keyword evidence="2" id="KW-1185">Reference proteome</keyword>
<protein>
    <submittedName>
        <fullName evidence="1">Uncharacterized protein</fullName>
    </submittedName>
</protein>
<name>A0AC60PTX3_IXOPE</name>